<dbReference type="Gene3D" id="3.40.50.300">
    <property type="entry name" value="P-loop containing nucleotide triphosphate hydrolases"/>
    <property type="match status" value="1"/>
</dbReference>
<dbReference type="Proteomes" id="UP001166402">
    <property type="component" value="Unassembled WGS sequence"/>
</dbReference>
<dbReference type="EMBL" id="JAGGLT010000007">
    <property type="protein sequence ID" value="MBP2071389.1"/>
    <property type="molecule type" value="Genomic_DNA"/>
</dbReference>
<evidence type="ECO:0000313" key="2">
    <source>
        <dbReference type="Proteomes" id="UP001166402"/>
    </source>
</evidence>
<sequence length="365" mass="41049">MLLSIIVTKQMSEKIKDILESGEDIVFKHIGKLDSESVKDVFYSASRISSEAILVDIDVFSGKEIVSALQSFRISRPNTRVIIIAPERKPGDELISSIVGLGIYDIVAEVKDSDWNGIINNVLLSTPATYSQAARWHTGQFINDGKRNKERVVIEERHSGIIVIAVAGTAHGLGCTHTAFSLASFLSRLGHSVAVIEDSQRPVFSYFTNILRAKEGKVKGSYVAHGIDIFALDESKGRDEWNFDTLFREIKAGQYEYVIRDLGVLDSSRMREIYMADEAFIVASAAKWRWHECIDKFDNEYSIIFPLASKSDVDEFSFYTCIKGTPFPHCPNPFSKDNDSVILKLLDPVLPNRRRKRAFFEKLLG</sequence>
<protein>
    <submittedName>
        <fullName evidence="1">Uncharacterized protein</fullName>
    </submittedName>
</protein>
<name>A0ABS4NDX9_9THEO</name>
<keyword evidence="2" id="KW-1185">Reference proteome</keyword>
<gene>
    <name evidence="1" type="ORF">J2Z80_000903</name>
</gene>
<dbReference type="RefSeq" id="WP_209453302.1">
    <property type="nucleotide sequence ID" value="NZ_JAGGLT010000007.1"/>
</dbReference>
<reference evidence="1" key="1">
    <citation type="submission" date="2021-03" db="EMBL/GenBank/DDBJ databases">
        <title>Genomic Encyclopedia of Type Strains, Phase IV (KMG-IV): sequencing the most valuable type-strain genomes for metagenomic binning, comparative biology and taxonomic classification.</title>
        <authorList>
            <person name="Goeker M."/>
        </authorList>
    </citation>
    <scope>NUCLEOTIDE SEQUENCE</scope>
    <source>
        <strain evidence="1">DSM 101588</strain>
    </source>
</reference>
<comment type="caution">
    <text evidence="1">The sequence shown here is derived from an EMBL/GenBank/DDBJ whole genome shotgun (WGS) entry which is preliminary data.</text>
</comment>
<evidence type="ECO:0000313" key="1">
    <source>
        <dbReference type="EMBL" id="MBP2071389.1"/>
    </source>
</evidence>
<organism evidence="1 2">
    <name type="scientific">Thermoanaerobacterium butyriciformans</name>
    <dbReference type="NCBI Taxonomy" id="1702242"/>
    <lineage>
        <taxon>Bacteria</taxon>
        <taxon>Bacillati</taxon>
        <taxon>Bacillota</taxon>
        <taxon>Clostridia</taxon>
        <taxon>Thermoanaerobacterales</taxon>
        <taxon>Thermoanaerobacteraceae</taxon>
        <taxon>Thermoanaerobacterium</taxon>
    </lineage>
</organism>
<accession>A0ABS4NDX9</accession>
<dbReference type="InterPro" id="IPR027417">
    <property type="entry name" value="P-loop_NTPase"/>
</dbReference>
<proteinExistence type="predicted"/>
<dbReference type="SUPFAM" id="SSF52540">
    <property type="entry name" value="P-loop containing nucleoside triphosphate hydrolases"/>
    <property type="match status" value="1"/>
</dbReference>